<feature type="region of interest" description="Disordered" evidence="2">
    <location>
        <begin position="272"/>
        <end position="300"/>
    </location>
</feature>
<feature type="compositionally biased region" description="Polar residues" evidence="2">
    <location>
        <begin position="470"/>
        <end position="489"/>
    </location>
</feature>
<dbReference type="EMBL" id="JH767593">
    <property type="protein sequence ID" value="EON68141.1"/>
    <property type="molecule type" value="Genomic_DNA"/>
</dbReference>
<feature type="region of interest" description="Disordered" evidence="2">
    <location>
        <begin position="457"/>
        <end position="633"/>
    </location>
</feature>
<evidence type="ECO:0000313" key="3">
    <source>
        <dbReference type="EMBL" id="EON68141.1"/>
    </source>
</evidence>
<proteinExistence type="predicted"/>
<feature type="compositionally biased region" description="Low complexity" evidence="2">
    <location>
        <begin position="560"/>
        <end position="573"/>
    </location>
</feature>
<dbReference type="AlphaFoldDB" id="R7Z2L4"/>
<reference evidence="4" key="1">
    <citation type="submission" date="2012-06" db="EMBL/GenBank/DDBJ databases">
        <title>The genome sequence of Coniosporium apollinis CBS 100218.</title>
        <authorList>
            <consortium name="The Broad Institute Genome Sequencing Platform"/>
            <person name="Cuomo C."/>
            <person name="Gorbushina A."/>
            <person name="Noack S."/>
            <person name="Walker B."/>
            <person name="Young S.K."/>
            <person name="Zeng Q."/>
            <person name="Gargeya S."/>
            <person name="Fitzgerald M."/>
            <person name="Haas B."/>
            <person name="Abouelleil A."/>
            <person name="Alvarado L."/>
            <person name="Arachchi H.M."/>
            <person name="Berlin A.M."/>
            <person name="Chapman S.B."/>
            <person name="Goldberg J."/>
            <person name="Griggs A."/>
            <person name="Gujja S."/>
            <person name="Hansen M."/>
            <person name="Howarth C."/>
            <person name="Imamovic A."/>
            <person name="Larimer J."/>
            <person name="McCowan C."/>
            <person name="Montmayeur A."/>
            <person name="Murphy C."/>
            <person name="Neiman D."/>
            <person name="Pearson M."/>
            <person name="Priest M."/>
            <person name="Roberts A."/>
            <person name="Saif S."/>
            <person name="Shea T."/>
            <person name="Sisk P."/>
            <person name="Sykes S."/>
            <person name="Wortman J."/>
            <person name="Nusbaum C."/>
            <person name="Birren B."/>
        </authorList>
    </citation>
    <scope>NUCLEOTIDE SEQUENCE [LARGE SCALE GENOMIC DNA]</scope>
    <source>
        <strain evidence="4">CBS 100218</strain>
    </source>
</reference>
<dbReference type="OrthoDB" id="3905365at2759"/>
<dbReference type="OMA" id="AWKVTCA"/>
<feature type="compositionally biased region" description="Low complexity" evidence="2">
    <location>
        <begin position="272"/>
        <end position="291"/>
    </location>
</feature>
<feature type="compositionally biased region" description="Basic residues" evidence="2">
    <location>
        <begin position="574"/>
        <end position="593"/>
    </location>
</feature>
<feature type="region of interest" description="Disordered" evidence="2">
    <location>
        <begin position="70"/>
        <end position="106"/>
    </location>
</feature>
<feature type="region of interest" description="Disordered" evidence="2">
    <location>
        <begin position="1"/>
        <end position="29"/>
    </location>
</feature>
<feature type="compositionally biased region" description="Basic and acidic residues" evidence="2">
    <location>
        <begin position="155"/>
        <end position="169"/>
    </location>
</feature>
<feature type="compositionally biased region" description="Acidic residues" evidence="2">
    <location>
        <begin position="491"/>
        <end position="510"/>
    </location>
</feature>
<name>R7Z2L4_CONA1</name>
<organism evidence="3 4">
    <name type="scientific">Coniosporium apollinis (strain CBS 100218)</name>
    <name type="common">Rock-inhabiting black yeast</name>
    <dbReference type="NCBI Taxonomy" id="1168221"/>
    <lineage>
        <taxon>Eukaryota</taxon>
        <taxon>Fungi</taxon>
        <taxon>Dikarya</taxon>
        <taxon>Ascomycota</taxon>
        <taxon>Pezizomycotina</taxon>
        <taxon>Dothideomycetes</taxon>
        <taxon>Dothideomycetes incertae sedis</taxon>
        <taxon>Coniosporium</taxon>
    </lineage>
</organism>
<feature type="compositionally biased region" description="Low complexity" evidence="2">
    <location>
        <begin position="531"/>
        <end position="553"/>
    </location>
</feature>
<dbReference type="eggNOG" id="ENOG502SC6I">
    <property type="taxonomic scope" value="Eukaryota"/>
</dbReference>
<keyword evidence="4" id="KW-1185">Reference proteome</keyword>
<sequence length="686" mass="75030">MTEQSVDTSRSSAESSVPKPPSQKDKNCPFCHQAFTSSSLGRHLDLYIKTKNPKPQDGVHIVDEIRRLRQGITRRQARTSSVKKESSGPAPAAAPSSAPPVLEQPQASPVVVHTPPVNGIVGQKVRTQLNHANWQATGVINNLPPRPTSSTAPVLRREVSRHEQQKTDYEQRQKATEEWEAMKAAQLALQEVLNSVREASGRATSGGLFSFDPYTMSFPSLCLHILPSPSTLFSPTPFPTSESWSINPPNQKQFDALNRTVHERLLVFQRQRQQQQFSSPSTNGTNSSSSLPTPPLYDPDPQKLFAHLADAWSHWKSLPDQQKYDAWQLEILRSYSRAEELRKRAESDLEAAKREIEQLRSARCSGTWPAAASVPTENPLHVPTDTMKQLGRHGLDVSNWDYDRLIEKWRNVVRDNRKTSNGMSAQRALCSPSGPHTGTSSSSANCMNGHQFHTVNGNGGNCPSGKAKTGNPTFSAPSTRTNSLQSADNSVEGDDDASDDDADADVDAEDATPGATVRINGPQHQQPPHSQAGRAQHHAPQPQHQQQQTPAAASSVWARHAQNINQPHPQNHNHSNHHMQHSQHQHPHPHPQHPQHPPLLQHAHSHAHHLPQHYNPHTARHPPLMLSPTKMDHAGSGVSGVGGVGGVSGVSGVGIGGVMPMDGIEGSADGFLQYGDLKGFMVEERG</sequence>
<feature type="region of interest" description="Disordered" evidence="2">
    <location>
        <begin position="417"/>
        <end position="445"/>
    </location>
</feature>
<dbReference type="GeneID" id="19904601"/>
<evidence type="ECO:0000256" key="2">
    <source>
        <dbReference type="SAM" id="MobiDB-lite"/>
    </source>
</evidence>
<feature type="coiled-coil region" evidence="1">
    <location>
        <begin position="335"/>
        <end position="362"/>
    </location>
</feature>
<keyword evidence="1" id="KW-0175">Coiled coil</keyword>
<evidence type="ECO:0000256" key="1">
    <source>
        <dbReference type="SAM" id="Coils"/>
    </source>
</evidence>
<dbReference type="STRING" id="1168221.R7Z2L4"/>
<gene>
    <name evidence="3" type="ORF">W97_07290</name>
</gene>
<dbReference type="RefSeq" id="XP_007783458.1">
    <property type="nucleotide sequence ID" value="XM_007785268.1"/>
</dbReference>
<accession>R7Z2L4</accession>
<dbReference type="HOGENOM" id="CLU_401140_0_0_1"/>
<feature type="compositionally biased region" description="Polar residues" evidence="2">
    <location>
        <begin position="1"/>
        <end position="15"/>
    </location>
</feature>
<protein>
    <submittedName>
        <fullName evidence="3">Uncharacterized protein</fullName>
    </submittedName>
</protein>
<feature type="region of interest" description="Disordered" evidence="2">
    <location>
        <begin position="138"/>
        <end position="169"/>
    </location>
</feature>
<evidence type="ECO:0000313" key="4">
    <source>
        <dbReference type="Proteomes" id="UP000016924"/>
    </source>
</evidence>
<feature type="compositionally biased region" description="Low complexity" evidence="2">
    <location>
        <begin position="431"/>
        <end position="443"/>
    </location>
</feature>
<dbReference type="Proteomes" id="UP000016924">
    <property type="component" value="Unassembled WGS sequence"/>
</dbReference>
<feature type="compositionally biased region" description="Low complexity" evidence="2">
    <location>
        <begin position="87"/>
        <end position="100"/>
    </location>
</feature>